<evidence type="ECO:0000313" key="3">
    <source>
        <dbReference type="Proteomes" id="UP000799771"/>
    </source>
</evidence>
<evidence type="ECO:0000259" key="1">
    <source>
        <dbReference type="Pfam" id="PF12735"/>
    </source>
</evidence>
<dbReference type="GeneID" id="54403882"/>
<dbReference type="PANTHER" id="PTHR28159:SF1">
    <property type="entry name" value="TRAFFICKING PROTEIN PARTICLE COMPLEX II-SPECIFIC SUBUNIT 65"/>
    <property type="match status" value="1"/>
</dbReference>
<dbReference type="GO" id="GO:0005802">
    <property type="term" value="C:trans-Golgi network"/>
    <property type="evidence" value="ECO:0007669"/>
    <property type="project" value="TreeGrafter"/>
</dbReference>
<dbReference type="OrthoDB" id="5345392at2759"/>
<dbReference type="PANTHER" id="PTHR28159">
    <property type="entry name" value="TRAFFICKING PROTEIN PARTICLE COMPLEX II-SPECIFIC SUBUNIT 65"/>
    <property type="match status" value="1"/>
</dbReference>
<dbReference type="RefSeq" id="XP_033525982.1">
    <property type="nucleotide sequence ID" value="XM_033663450.1"/>
</dbReference>
<gene>
    <name evidence="2" type="ORF">P153DRAFT_286183</name>
</gene>
<feature type="domain" description="Trafficking protein particle complex II-specific subunit 65 IgD3" evidence="1">
    <location>
        <begin position="399"/>
        <end position="570"/>
    </location>
</feature>
<evidence type="ECO:0000313" key="2">
    <source>
        <dbReference type="EMBL" id="KAF2131595.1"/>
    </source>
</evidence>
<dbReference type="EMBL" id="ML977502">
    <property type="protein sequence ID" value="KAF2131595.1"/>
    <property type="molecule type" value="Genomic_DNA"/>
</dbReference>
<organism evidence="2 3">
    <name type="scientific">Dothidotthia symphoricarpi CBS 119687</name>
    <dbReference type="NCBI Taxonomy" id="1392245"/>
    <lineage>
        <taxon>Eukaryota</taxon>
        <taxon>Fungi</taxon>
        <taxon>Dikarya</taxon>
        <taxon>Ascomycota</taxon>
        <taxon>Pezizomycotina</taxon>
        <taxon>Dothideomycetes</taxon>
        <taxon>Pleosporomycetidae</taxon>
        <taxon>Pleosporales</taxon>
        <taxon>Dothidotthiaceae</taxon>
        <taxon>Dothidotthia</taxon>
    </lineage>
</organism>
<dbReference type="Pfam" id="PF12735">
    <property type="entry name" value="IgD3_Trs65"/>
    <property type="match status" value="1"/>
</dbReference>
<reference evidence="2" key="1">
    <citation type="journal article" date="2020" name="Stud. Mycol.">
        <title>101 Dothideomycetes genomes: a test case for predicting lifestyles and emergence of pathogens.</title>
        <authorList>
            <person name="Haridas S."/>
            <person name="Albert R."/>
            <person name="Binder M."/>
            <person name="Bloem J."/>
            <person name="Labutti K."/>
            <person name="Salamov A."/>
            <person name="Andreopoulos B."/>
            <person name="Baker S."/>
            <person name="Barry K."/>
            <person name="Bills G."/>
            <person name="Bluhm B."/>
            <person name="Cannon C."/>
            <person name="Castanera R."/>
            <person name="Culley D."/>
            <person name="Daum C."/>
            <person name="Ezra D."/>
            <person name="Gonzalez J."/>
            <person name="Henrissat B."/>
            <person name="Kuo A."/>
            <person name="Liang C."/>
            <person name="Lipzen A."/>
            <person name="Lutzoni F."/>
            <person name="Magnuson J."/>
            <person name="Mondo S."/>
            <person name="Nolan M."/>
            <person name="Ohm R."/>
            <person name="Pangilinan J."/>
            <person name="Park H.-J."/>
            <person name="Ramirez L."/>
            <person name="Alfaro M."/>
            <person name="Sun H."/>
            <person name="Tritt A."/>
            <person name="Yoshinaga Y."/>
            <person name="Zwiers L.-H."/>
            <person name="Turgeon B."/>
            <person name="Goodwin S."/>
            <person name="Spatafora J."/>
            <person name="Crous P."/>
            <person name="Grigoriev I."/>
        </authorList>
    </citation>
    <scope>NUCLEOTIDE SEQUENCE</scope>
    <source>
        <strain evidence="2">CBS 119687</strain>
    </source>
</reference>
<keyword evidence="3" id="KW-1185">Reference proteome</keyword>
<accession>A0A6A6AKH3</accession>
<dbReference type="InterPro" id="IPR024662">
    <property type="entry name" value="Trs65"/>
</dbReference>
<name>A0A6A6AKH3_9PLEO</name>
<dbReference type="GO" id="GO:0006891">
    <property type="term" value="P:intra-Golgi vesicle-mediated transport"/>
    <property type="evidence" value="ECO:0007669"/>
    <property type="project" value="InterPro"/>
</dbReference>
<dbReference type="InterPro" id="IPR055420">
    <property type="entry name" value="IgD3_Trs65"/>
</dbReference>
<dbReference type="GO" id="GO:1990071">
    <property type="term" value="C:TRAPPII protein complex"/>
    <property type="evidence" value="ECO:0007669"/>
    <property type="project" value="InterPro"/>
</dbReference>
<sequence>MAASSAEVQPRASTDFVENSILETVVPINPNIDIANELRSWDGAVQDENGYILPFIKQRDVILFDELLPVYIVFRTPLLDDVTFKSYLARLAISVDAFVFSTVPPPAHEPKAPSKELIYSDTIKDVTEPLIVRQEEGDVLHAYAIWKVEVFISRPQGRFHTPSVYFRPAASLKPTEGTKKDIQDDEYLPSRAPTALNLLQAFDNDPALTGIHPRLSAMRISKIAPTTPVTRELTRPIRNGQRPVYRVVPALIWRVRYSKIHTSLDDLSLMAALDLEIPQFSTYNAKVKKIDLTLRGGDAESLADHGSATTAHKPGDQLTYLYKIQPDRASDGTPSLGSKGHYLTMVVEADVFISEDCRPSIAIEWKAMVEFATEQDPNMLKAAHRLSNPTMQAPKILGPDSLPTPDTQNQAGDALKNAINVTLTVSGPPRVPVGEIFHWNVFIVNRSDKARKLAILVMPKRRRDVEKRKSQLSTSPVIGLGTAKKELLTSAVVDENVVYAQQKSARTEMAELVCLTTDIRLGQLSPGSCYTADLKFLALSSGVLSVESVRIIDLATNETADIHNLPSVVAVEKE</sequence>
<protein>
    <recommendedName>
        <fullName evidence="1">Trafficking protein particle complex II-specific subunit 65 IgD3 domain-containing protein</fullName>
    </recommendedName>
</protein>
<proteinExistence type="predicted"/>
<dbReference type="AlphaFoldDB" id="A0A6A6AKH3"/>
<dbReference type="Proteomes" id="UP000799771">
    <property type="component" value="Unassembled WGS sequence"/>
</dbReference>